<evidence type="ECO:0000259" key="3">
    <source>
        <dbReference type="Pfam" id="PF00884"/>
    </source>
</evidence>
<proteinExistence type="predicted"/>
<dbReference type="PANTHER" id="PTHR45953">
    <property type="entry name" value="IDURONATE 2-SULFATASE"/>
    <property type="match status" value="1"/>
</dbReference>
<evidence type="ECO:0000256" key="2">
    <source>
        <dbReference type="ARBA" id="ARBA00022801"/>
    </source>
</evidence>
<dbReference type="Proteomes" id="UP000541810">
    <property type="component" value="Unassembled WGS sequence"/>
</dbReference>
<keyword evidence="5" id="KW-1185">Reference proteome</keyword>
<dbReference type="Pfam" id="PF00884">
    <property type="entry name" value="Sulfatase"/>
    <property type="match status" value="1"/>
</dbReference>
<dbReference type="AlphaFoldDB" id="A0A7X0H4A6"/>
<feature type="domain" description="Sulfatase N-terminal" evidence="3">
    <location>
        <begin position="5"/>
        <end position="352"/>
    </location>
</feature>
<dbReference type="RefSeq" id="WP_184676304.1">
    <property type="nucleotide sequence ID" value="NZ_JACHGY010000001.1"/>
</dbReference>
<evidence type="ECO:0000313" key="5">
    <source>
        <dbReference type="Proteomes" id="UP000541810"/>
    </source>
</evidence>
<dbReference type="InterPro" id="IPR017850">
    <property type="entry name" value="Alkaline_phosphatase_core_sf"/>
</dbReference>
<dbReference type="InterPro" id="IPR000917">
    <property type="entry name" value="Sulfatase_N"/>
</dbReference>
<dbReference type="SUPFAM" id="SSF53649">
    <property type="entry name" value="Alkaline phosphatase-like"/>
    <property type="match status" value="1"/>
</dbReference>
<organism evidence="4 5">
    <name type="scientific">Algisphaera agarilytica</name>
    <dbReference type="NCBI Taxonomy" id="1385975"/>
    <lineage>
        <taxon>Bacteria</taxon>
        <taxon>Pseudomonadati</taxon>
        <taxon>Planctomycetota</taxon>
        <taxon>Phycisphaerae</taxon>
        <taxon>Phycisphaerales</taxon>
        <taxon>Phycisphaeraceae</taxon>
        <taxon>Algisphaera</taxon>
    </lineage>
</organism>
<protein>
    <submittedName>
        <fullName evidence="4">Arylsulfatase A-like enzyme</fullName>
    </submittedName>
</protein>
<sequence>MNHKRNLLIVLAHGLRSDALSDEREWPLPTPHLVDLAERGVRLVLSSASPADPGGMTSVLTGLHARQHGQLRDDEQPQPLRDGLPAWLADAGYHTVGVGEVGAFASLLDESLVTEGVANPEPKPNRCWYTAAARSRGHAPALAQQRRQRLRSGPLAPDRLMLEPEEDIDGFIAAQAAEALGRMPEDKPWAMFVVFSGPGNELPPPMYYDGLVEGADLAKGFVPAKFEQLDALVEPELPRSVLQRLEPHQVARIRADYLGRVSLIDHGVGRFNEALSKRKDADRTWTVLTSDRGQLLGEHGLIGHRSFLAPSIEVPLIVTPPDAPGVSPPKEKFQDGLFSVVDVAPTIAHLGGADHPESVAGRSVLPIFNAEPVLPVPPANLSEFHDRLLVETERHKAVFRTGDRKCLGLFDLLEDPEEKVNLIHDNTATTRKLVLQMRLHLSGVLMPLRG</sequence>
<dbReference type="PANTHER" id="PTHR45953:SF1">
    <property type="entry name" value="IDURONATE 2-SULFATASE"/>
    <property type="match status" value="1"/>
</dbReference>
<accession>A0A7X0H4A6</accession>
<dbReference type="EMBL" id="JACHGY010000001">
    <property type="protein sequence ID" value="MBB6428818.1"/>
    <property type="molecule type" value="Genomic_DNA"/>
</dbReference>
<dbReference type="Gene3D" id="3.40.720.10">
    <property type="entry name" value="Alkaline Phosphatase, subunit A"/>
    <property type="match status" value="1"/>
</dbReference>
<name>A0A7X0H4A6_9BACT</name>
<dbReference type="GO" id="GO:0005737">
    <property type="term" value="C:cytoplasm"/>
    <property type="evidence" value="ECO:0007669"/>
    <property type="project" value="TreeGrafter"/>
</dbReference>
<evidence type="ECO:0000256" key="1">
    <source>
        <dbReference type="ARBA" id="ARBA00022723"/>
    </source>
</evidence>
<gene>
    <name evidence="4" type="ORF">HNQ40_000624</name>
</gene>
<dbReference type="GO" id="GO:0046872">
    <property type="term" value="F:metal ion binding"/>
    <property type="evidence" value="ECO:0007669"/>
    <property type="project" value="UniProtKB-KW"/>
</dbReference>
<reference evidence="4 5" key="1">
    <citation type="submission" date="2020-08" db="EMBL/GenBank/DDBJ databases">
        <title>Genomic Encyclopedia of Type Strains, Phase IV (KMG-IV): sequencing the most valuable type-strain genomes for metagenomic binning, comparative biology and taxonomic classification.</title>
        <authorList>
            <person name="Goeker M."/>
        </authorList>
    </citation>
    <scope>NUCLEOTIDE SEQUENCE [LARGE SCALE GENOMIC DNA]</scope>
    <source>
        <strain evidence="4 5">DSM 103725</strain>
    </source>
</reference>
<keyword evidence="2" id="KW-0378">Hydrolase</keyword>
<comment type="caution">
    <text evidence="4">The sequence shown here is derived from an EMBL/GenBank/DDBJ whole genome shotgun (WGS) entry which is preliminary data.</text>
</comment>
<evidence type="ECO:0000313" key="4">
    <source>
        <dbReference type="EMBL" id="MBB6428818.1"/>
    </source>
</evidence>
<keyword evidence="1" id="KW-0479">Metal-binding</keyword>
<dbReference type="GO" id="GO:0008484">
    <property type="term" value="F:sulfuric ester hydrolase activity"/>
    <property type="evidence" value="ECO:0007669"/>
    <property type="project" value="TreeGrafter"/>
</dbReference>